<proteinExistence type="predicted"/>
<accession>A0A0A0HKS1</accession>
<dbReference type="PATRIC" id="fig|1288298.3.peg.1659"/>
<comment type="caution">
    <text evidence="2">The sequence shown here is derived from an EMBL/GenBank/DDBJ whole genome shotgun (WGS) entry which is preliminary data.</text>
</comment>
<gene>
    <name evidence="2" type="ORF">rosmuc_01647</name>
</gene>
<dbReference type="Proteomes" id="UP000030021">
    <property type="component" value="Unassembled WGS sequence"/>
</dbReference>
<dbReference type="InterPro" id="IPR036736">
    <property type="entry name" value="ACP-like_sf"/>
</dbReference>
<organism evidence="2 3">
    <name type="scientific">Roseovarius mucosus DSM 17069</name>
    <dbReference type="NCBI Taxonomy" id="1288298"/>
    <lineage>
        <taxon>Bacteria</taxon>
        <taxon>Pseudomonadati</taxon>
        <taxon>Pseudomonadota</taxon>
        <taxon>Alphaproteobacteria</taxon>
        <taxon>Rhodobacterales</taxon>
        <taxon>Roseobacteraceae</taxon>
        <taxon>Roseovarius</taxon>
    </lineage>
</organism>
<reference evidence="2 3" key="1">
    <citation type="submission" date="2013-01" db="EMBL/GenBank/DDBJ databases">
        <authorList>
            <person name="Fiebig A."/>
            <person name="Goeker M."/>
            <person name="Klenk H.-P.P."/>
        </authorList>
    </citation>
    <scope>NUCLEOTIDE SEQUENCE [LARGE SCALE GENOMIC DNA]</scope>
    <source>
        <strain evidence="2 3">DSM 17069</strain>
    </source>
</reference>
<dbReference type="RefSeq" id="WP_037271912.1">
    <property type="nucleotide sequence ID" value="NZ_KN293978.2"/>
</dbReference>
<dbReference type="AlphaFoldDB" id="A0A0A0HKS1"/>
<dbReference type="STRING" id="215743.ROSMUCSMR3_00101"/>
<feature type="domain" description="Carrier" evidence="1">
    <location>
        <begin position="6"/>
        <end position="84"/>
    </location>
</feature>
<dbReference type="PROSITE" id="PS50075">
    <property type="entry name" value="CARRIER"/>
    <property type="match status" value="1"/>
</dbReference>
<dbReference type="HOGENOM" id="CLU_108696_13_0_5"/>
<protein>
    <submittedName>
        <fullName evidence="2">Acyl carrier protein</fullName>
    </submittedName>
</protein>
<dbReference type="SUPFAM" id="SSF47336">
    <property type="entry name" value="ACP-like"/>
    <property type="match status" value="1"/>
</dbReference>
<sequence>MSHDTQDLEQEILDVLFERLSKFPVKSGALTAETSLVADMSLDSVNMMELLMEVEDTFDVSFPLNMMANVDTVQNLADQIKLLVEKKS</sequence>
<dbReference type="OrthoDB" id="287644at2"/>
<dbReference type="Pfam" id="PF00550">
    <property type="entry name" value="PP-binding"/>
    <property type="match status" value="1"/>
</dbReference>
<dbReference type="Gene3D" id="1.10.1200.10">
    <property type="entry name" value="ACP-like"/>
    <property type="match status" value="1"/>
</dbReference>
<evidence type="ECO:0000313" key="2">
    <source>
        <dbReference type="EMBL" id="KGM88417.1"/>
    </source>
</evidence>
<dbReference type="InterPro" id="IPR009081">
    <property type="entry name" value="PP-bd_ACP"/>
</dbReference>
<name>A0A0A0HKS1_9RHOB</name>
<evidence type="ECO:0000259" key="1">
    <source>
        <dbReference type="PROSITE" id="PS50075"/>
    </source>
</evidence>
<dbReference type="eggNOG" id="COG0236">
    <property type="taxonomic scope" value="Bacteria"/>
</dbReference>
<dbReference type="EMBL" id="AONH01000008">
    <property type="protein sequence ID" value="KGM88417.1"/>
    <property type="molecule type" value="Genomic_DNA"/>
</dbReference>
<evidence type="ECO:0000313" key="3">
    <source>
        <dbReference type="Proteomes" id="UP000030021"/>
    </source>
</evidence>